<proteinExistence type="predicted"/>
<evidence type="ECO:0000313" key="1">
    <source>
        <dbReference type="EMBL" id="GFE78418.1"/>
    </source>
</evidence>
<reference evidence="2" key="1">
    <citation type="submission" date="2020-01" db="EMBL/GenBank/DDBJ databases">
        <title>'Steroidobacter agaridevorans' sp. nov., agar-degrading bacteria isolated from rhizosphere soils.</title>
        <authorList>
            <person name="Ikenaga M."/>
            <person name="Kataoka M."/>
            <person name="Murouchi A."/>
            <person name="Katsuragi S."/>
            <person name="Sakai M."/>
        </authorList>
    </citation>
    <scope>NUCLEOTIDE SEQUENCE [LARGE SCALE GENOMIC DNA]</scope>
    <source>
        <strain evidence="2">YU21-B</strain>
    </source>
</reference>
<accession>A0A829Y664</accession>
<organism evidence="1 2">
    <name type="scientific">Steroidobacter agaridevorans</name>
    <dbReference type="NCBI Taxonomy" id="2695856"/>
    <lineage>
        <taxon>Bacteria</taxon>
        <taxon>Pseudomonadati</taxon>
        <taxon>Pseudomonadota</taxon>
        <taxon>Gammaproteobacteria</taxon>
        <taxon>Steroidobacterales</taxon>
        <taxon>Steroidobacteraceae</taxon>
        <taxon>Steroidobacter</taxon>
    </lineage>
</organism>
<protein>
    <submittedName>
        <fullName evidence="1">Uncharacterized protein</fullName>
    </submittedName>
</protein>
<dbReference type="AlphaFoldDB" id="A0A829Y664"/>
<keyword evidence="2" id="KW-1185">Reference proteome</keyword>
<gene>
    <name evidence="1" type="ORF">GCM10011487_04180</name>
</gene>
<sequence>MGASEGVWRPRSMVLPGAAKQMKDVPNAGIIARAAGTFVPTPQKGHVWGIKRFVSPSGT</sequence>
<dbReference type="EMBL" id="BLJN01000001">
    <property type="protein sequence ID" value="GFE78418.1"/>
    <property type="molecule type" value="Genomic_DNA"/>
</dbReference>
<evidence type="ECO:0000313" key="2">
    <source>
        <dbReference type="Proteomes" id="UP000445000"/>
    </source>
</evidence>
<dbReference type="Proteomes" id="UP000445000">
    <property type="component" value="Unassembled WGS sequence"/>
</dbReference>
<comment type="caution">
    <text evidence="1">The sequence shown here is derived from an EMBL/GenBank/DDBJ whole genome shotgun (WGS) entry which is preliminary data.</text>
</comment>
<name>A0A829Y664_9GAMM</name>